<dbReference type="AlphaFoldDB" id="A0AAE0LK04"/>
<feature type="region of interest" description="Disordered" evidence="1">
    <location>
        <begin position="211"/>
        <end position="245"/>
    </location>
</feature>
<feature type="compositionally biased region" description="Basic and acidic residues" evidence="1">
    <location>
        <begin position="228"/>
        <end position="245"/>
    </location>
</feature>
<organism evidence="2 3">
    <name type="scientific">Cymbomonas tetramitiformis</name>
    <dbReference type="NCBI Taxonomy" id="36881"/>
    <lineage>
        <taxon>Eukaryota</taxon>
        <taxon>Viridiplantae</taxon>
        <taxon>Chlorophyta</taxon>
        <taxon>Pyramimonadophyceae</taxon>
        <taxon>Pyramimonadales</taxon>
        <taxon>Pyramimonadaceae</taxon>
        <taxon>Cymbomonas</taxon>
    </lineage>
</organism>
<dbReference type="Proteomes" id="UP001190700">
    <property type="component" value="Unassembled WGS sequence"/>
</dbReference>
<sequence length="245" mass="27681">MATTSHSSVCRFLSVEEVNALKDRRNLTVFMIRFGVTFYDRCRGQRVMYQLGVCNQERGLRLRRHPGITSKVEKKHNKTIACGNRGWRLPLGGQTTSSNLLEAMISAYADLSHRDSGHKLPGGHARNIAYSLCTYVEIGAAHVLRCMAHPNATPVYYIFMEDARCLTWHAEFTNEYFAQDDRKFTCLQWGTRESAAPWLLPALGALEALRLPPPPPPPPPAHQALVAERSEHVDTAWRRNVHEST</sequence>
<evidence type="ECO:0000313" key="2">
    <source>
        <dbReference type="EMBL" id="KAK3287690.1"/>
    </source>
</evidence>
<keyword evidence="3" id="KW-1185">Reference proteome</keyword>
<comment type="caution">
    <text evidence="2">The sequence shown here is derived from an EMBL/GenBank/DDBJ whole genome shotgun (WGS) entry which is preliminary data.</text>
</comment>
<protein>
    <submittedName>
        <fullName evidence="2">Uncharacterized protein</fullName>
    </submittedName>
</protein>
<dbReference type="EMBL" id="LGRX02000767">
    <property type="protein sequence ID" value="KAK3287690.1"/>
    <property type="molecule type" value="Genomic_DNA"/>
</dbReference>
<proteinExistence type="predicted"/>
<evidence type="ECO:0000256" key="1">
    <source>
        <dbReference type="SAM" id="MobiDB-lite"/>
    </source>
</evidence>
<evidence type="ECO:0000313" key="3">
    <source>
        <dbReference type="Proteomes" id="UP001190700"/>
    </source>
</evidence>
<name>A0AAE0LK04_9CHLO</name>
<feature type="compositionally biased region" description="Pro residues" evidence="1">
    <location>
        <begin position="211"/>
        <end position="221"/>
    </location>
</feature>
<accession>A0AAE0LK04</accession>
<reference evidence="2 3" key="1">
    <citation type="journal article" date="2015" name="Genome Biol. Evol.">
        <title>Comparative Genomics of a Bacterivorous Green Alga Reveals Evolutionary Causalities and Consequences of Phago-Mixotrophic Mode of Nutrition.</title>
        <authorList>
            <person name="Burns J.A."/>
            <person name="Paasch A."/>
            <person name="Narechania A."/>
            <person name="Kim E."/>
        </authorList>
    </citation>
    <scope>NUCLEOTIDE SEQUENCE [LARGE SCALE GENOMIC DNA]</scope>
    <source>
        <strain evidence="2 3">PLY_AMNH</strain>
    </source>
</reference>
<gene>
    <name evidence="2" type="ORF">CYMTET_4807</name>
</gene>